<gene>
    <name evidence="8" type="ORF">NEOLI_003568</name>
</gene>
<accession>A0A1U7LTD9</accession>
<dbReference type="InterPro" id="IPR031488">
    <property type="entry name" value="Zn_ribbon_mio"/>
</dbReference>
<evidence type="ECO:0000256" key="5">
    <source>
        <dbReference type="SAM" id="MobiDB-lite"/>
    </source>
</evidence>
<dbReference type="AlphaFoldDB" id="A0A1U7LTD9"/>
<evidence type="ECO:0000313" key="8">
    <source>
        <dbReference type="EMBL" id="OLL25927.1"/>
    </source>
</evidence>
<comment type="caution">
    <text evidence="8">The sequence shown here is derived from an EMBL/GenBank/DDBJ whole genome shotgun (WGS) entry which is preliminary data.</text>
</comment>
<dbReference type="PANTHER" id="PTHR16453">
    <property type="entry name" value="WD40 DOMAIN-CONTAINING PROTEIN MIO FAMILY MEMBER"/>
    <property type="match status" value="1"/>
</dbReference>
<dbReference type="Gene3D" id="2.130.10.10">
    <property type="entry name" value="YVTN repeat-like/Quinoprotein amine dehydrogenase"/>
    <property type="match status" value="1"/>
</dbReference>
<evidence type="ECO:0000256" key="4">
    <source>
        <dbReference type="PROSITE-ProRule" id="PRU00221"/>
    </source>
</evidence>
<sequence length="902" mass="102831">MDDRRSFFLRKNPLNAEFVILDTKGKEVTLYKIVQNEYTHDVYFEEELAKRVEVGATCLAWSPLTVDLIAYGTRSGTAYLQRLVERESSIPLDVKHQRPCTTISFSQNFLATGLDKVRNDYSLVIWDIERTTSNPSSRPESSSRESVHHGQIVQFAYAETICSLGFLDTNEVVAGASKALRIYDFRGKVFLNTWLTNRTPRTSLEVSGNFFASSSDDGSVAVWDRRSFREPVLQFNKASAEEHGRTFPILDLRIENGTLAILNSNGMIKAWEIIEEKSSKVYRVEERSETLAQVWRTADVPSNSEGMDRIRSFDWILDSEFPDKKPNKILTIHDNSSIQTEVIFKPLRSFSVNPYNSITISRQENLVSFKVTPRNPNLDEWDIDSSEDEDALKPQKRTRPGGSCISPTPNAAIQGINKTNGILDRDVSSRMKRKAEIGYSMDPSKNMDLSIDQPERDLWMWLSLAQLRSQNGSLKSGQFNLSFQGVWGIWFGVSGANSRPSSTRDQMRYTNGPTNDNAYLQAVTDIVHRYPNRIFCAVPSRIEQRQLSLILCGWDFALPELEEKLQAIESRKEYEKAAAWACFHGDIDRCIRSLSQGTDKLKLMSTAVAGHLNTKTNKNPIWRDLCRKLSNELEEPYLRAIYAFIANGEWRDVLDDAALPLRDRLGIALRFLDDEDLSNYLLTLGKEVITSGDFEGVYITGLTPEFGDLLQIYVDRTGDVQTAALVCSFAKKLDDRFNIWIESYRELLNSWRLFYQRSKFDIERGKISRMNGNFMKTERGFVVRCNHCDQSITHIDDNIRGKRFPQMYSRNGISGLQHINKSTHCPNCNKPLPRCALCLLPLGVPPIETTEEFPAEKSFNICLGCSHGMHAGHSRAWFEKHETCAVPDCDCRCSRRDGFYVR</sequence>
<dbReference type="OrthoDB" id="341486at2759"/>
<feature type="domain" description="GATOR2 complex protein MIO zinc-ribbon like" evidence="6">
    <location>
        <begin position="785"/>
        <end position="895"/>
    </location>
</feature>
<evidence type="ECO:0000259" key="7">
    <source>
        <dbReference type="Pfam" id="PF21719"/>
    </source>
</evidence>
<evidence type="ECO:0000259" key="6">
    <source>
        <dbReference type="Pfam" id="PF17034"/>
    </source>
</evidence>
<name>A0A1U7LTD9_NEOID</name>
<keyword evidence="2 4" id="KW-0853">WD repeat</keyword>
<dbReference type="Proteomes" id="UP000186594">
    <property type="component" value="Unassembled WGS sequence"/>
</dbReference>
<feature type="domain" description="MIOS-like alpha-solenoid" evidence="7">
    <location>
        <begin position="431"/>
        <end position="671"/>
    </location>
</feature>
<evidence type="ECO:0000256" key="1">
    <source>
        <dbReference type="ARBA" id="ARBA00009713"/>
    </source>
</evidence>
<dbReference type="GO" id="GO:0005737">
    <property type="term" value="C:cytoplasm"/>
    <property type="evidence" value="ECO:0007669"/>
    <property type="project" value="TreeGrafter"/>
</dbReference>
<dbReference type="EMBL" id="LXFE01000281">
    <property type="protein sequence ID" value="OLL25927.1"/>
    <property type="molecule type" value="Genomic_DNA"/>
</dbReference>
<dbReference type="PANTHER" id="PTHR16453:SF9">
    <property type="entry name" value="GATOR COMPLEX PROTEIN MIOS"/>
    <property type="match status" value="1"/>
</dbReference>
<keyword evidence="9" id="KW-1185">Reference proteome</keyword>
<reference evidence="8 9" key="1">
    <citation type="submission" date="2016-04" db="EMBL/GenBank/DDBJ databases">
        <title>Evolutionary innovation and constraint leading to complex multicellularity in the Ascomycota.</title>
        <authorList>
            <person name="Cisse O."/>
            <person name="Nguyen A."/>
            <person name="Hewitt D.A."/>
            <person name="Jedd G."/>
            <person name="Stajich J.E."/>
        </authorList>
    </citation>
    <scope>NUCLEOTIDE SEQUENCE [LARGE SCALE GENOMIC DNA]</scope>
    <source>
        <strain evidence="8 9">DAH-3</strain>
    </source>
</reference>
<evidence type="ECO:0000256" key="3">
    <source>
        <dbReference type="ARBA" id="ARBA00022737"/>
    </source>
</evidence>
<comment type="similarity">
    <text evidence="1">Belongs to the WD repeat mio family.</text>
</comment>
<organism evidence="8 9">
    <name type="scientific">Neolecta irregularis (strain DAH-3)</name>
    <dbReference type="NCBI Taxonomy" id="1198029"/>
    <lineage>
        <taxon>Eukaryota</taxon>
        <taxon>Fungi</taxon>
        <taxon>Dikarya</taxon>
        <taxon>Ascomycota</taxon>
        <taxon>Taphrinomycotina</taxon>
        <taxon>Neolectales</taxon>
        <taxon>Neolectaceae</taxon>
        <taxon>Neolecta</taxon>
    </lineage>
</organism>
<dbReference type="InterPro" id="IPR036322">
    <property type="entry name" value="WD40_repeat_dom_sf"/>
</dbReference>
<evidence type="ECO:0000256" key="2">
    <source>
        <dbReference type="ARBA" id="ARBA00022574"/>
    </source>
</evidence>
<feature type="region of interest" description="Disordered" evidence="5">
    <location>
        <begin position="378"/>
        <end position="408"/>
    </location>
</feature>
<dbReference type="InterPro" id="IPR015943">
    <property type="entry name" value="WD40/YVTN_repeat-like_dom_sf"/>
</dbReference>
<dbReference type="STRING" id="1198029.A0A1U7LTD9"/>
<dbReference type="InterPro" id="IPR037593">
    <property type="entry name" value="MIOS/Sea4"/>
</dbReference>
<evidence type="ECO:0000313" key="9">
    <source>
        <dbReference type="Proteomes" id="UP000186594"/>
    </source>
</evidence>
<dbReference type="SUPFAM" id="SSF50978">
    <property type="entry name" value="WD40 repeat-like"/>
    <property type="match status" value="1"/>
</dbReference>
<dbReference type="Pfam" id="PF21720">
    <property type="entry name" value="MIOS_WD40"/>
    <property type="match status" value="1"/>
</dbReference>
<keyword evidence="3" id="KW-0677">Repeat</keyword>
<dbReference type="GO" id="GO:1904263">
    <property type="term" value="P:positive regulation of TORC1 signaling"/>
    <property type="evidence" value="ECO:0007669"/>
    <property type="project" value="TreeGrafter"/>
</dbReference>
<dbReference type="InterPro" id="IPR049092">
    <property type="entry name" value="MIOS_a-sol"/>
</dbReference>
<feature type="compositionally biased region" description="Acidic residues" evidence="5">
    <location>
        <begin position="379"/>
        <end position="390"/>
    </location>
</feature>
<dbReference type="InterPro" id="IPR001680">
    <property type="entry name" value="WD40_rpt"/>
</dbReference>
<proteinExistence type="inferred from homology"/>
<dbReference type="CDD" id="cd16691">
    <property type="entry name" value="mRING-H2-C3H3C2_Mio"/>
    <property type="match status" value="1"/>
</dbReference>
<dbReference type="Pfam" id="PF21719">
    <property type="entry name" value="MIOS_a-sol"/>
    <property type="match status" value="1"/>
</dbReference>
<dbReference type="Pfam" id="PF17034">
    <property type="entry name" value="zinc_ribbon_16"/>
    <property type="match status" value="1"/>
</dbReference>
<protein>
    <submittedName>
        <fullName evidence="8">Putative WD repeat-containing protein</fullName>
    </submittedName>
</protein>
<dbReference type="PROSITE" id="PS50082">
    <property type="entry name" value="WD_REPEATS_2"/>
    <property type="match status" value="1"/>
</dbReference>
<dbReference type="OMA" id="GYMAYKD"/>
<feature type="repeat" description="WD" evidence="4">
    <location>
        <begin position="207"/>
        <end position="224"/>
    </location>
</feature>